<evidence type="ECO:0000256" key="1">
    <source>
        <dbReference type="ARBA" id="ARBA00023125"/>
    </source>
</evidence>
<reference evidence="5" key="1">
    <citation type="submission" date="2021-01" db="EMBL/GenBank/DDBJ databases">
        <title>Whole genome shotgun sequence of Rugosimonospora africana NBRC 104875.</title>
        <authorList>
            <person name="Komaki H."/>
            <person name="Tamura T."/>
        </authorList>
    </citation>
    <scope>NUCLEOTIDE SEQUENCE</scope>
    <source>
        <strain evidence="5">NBRC 104875</strain>
    </source>
</reference>
<feature type="domain" description="Transcriptional regulator TetR C-terminal Proteobacteria type" evidence="4">
    <location>
        <begin position="116"/>
        <end position="233"/>
    </location>
</feature>
<dbReference type="SUPFAM" id="SSF46689">
    <property type="entry name" value="Homeodomain-like"/>
    <property type="match status" value="1"/>
</dbReference>
<dbReference type="Pfam" id="PF00440">
    <property type="entry name" value="TetR_N"/>
    <property type="match status" value="1"/>
</dbReference>
<evidence type="ECO:0000313" key="5">
    <source>
        <dbReference type="EMBL" id="GIH15722.1"/>
    </source>
</evidence>
<dbReference type="InterPro" id="IPR009057">
    <property type="entry name" value="Homeodomain-like_sf"/>
</dbReference>
<evidence type="ECO:0000313" key="6">
    <source>
        <dbReference type="Proteomes" id="UP000642748"/>
    </source>
</evidence>
<dbReference type="SUPFAM" id="SSF48498">
    <property type="entry name" value="Tetracyclin repressor-like, C-terminal domain"/>
    <property type="match status" value="1"/>
</dbReference>
<dbReference type="PANTHER" id="PTHR30055:SF146">
    <property type="entry name" value="HTH-TYPE TRANSCRIPTIONAL DUAL REGULATOR CECR"/>
    <property type="match status" value="1"/>
</dbReference>
<evidence type="ECO:0000259" key="4">
    <source>
        <dbReference type="Pfam" id="PF14246"/>
    </source>
</evidence>
<dbReference type="InterPro" id="IPR001647">
    <property type="entry name" value="HTH_TetR"/>
</dbReference>
<dbReference type="InterPro" id="IPR036271">
    <property type="entry name" value="Tet_transcr_reg_TetR-rel_C_sf"/>
</dbReference>
<protein>
    <recommendedName>
        <fullName evidence="7">TetR family transcriptional regulator</fullName>
    </recommendedName>
</protein>
<dbReference type="RefSeq" id="WP_203919341.1">
    <property type="nucleotide sequence ID" value="NZ_BONZ01000036.1"/>
</dbReference>
<name>A0A8J3QT47_9ACTN</name>
<dbReference type="InterPro" id="IPR050109">
    <property type="entry name" value="HTH-type_TetR-like_transc_reg"/>
</dbReference>
<evidence type="ECO:0000259" key="3">
    <source>
        <dbReference type="Pfam" id="PF00440"/>
    </source>
</evidence>
<feature type="region of interest" description="Disordered" evidence="2">
    <location>
        <begin position="1"/>
        <end position="28"/>
    </location>
</feature>
<dbReference type="AlphaFoldDB" id="A0A8J3QT47"/>
<dbReference type="GO" id="GO:0003700">
    <property type="term" value="F:DNA-binding transcription factor activity"/>
    <property type="evidence" value="ECO:0007669"/>
    <property type="project" value="TreeGrafter"/>
</dbReference>
<dbReference type="InterPro" id="IPR039536">
    <property type="entry name" value="TetR_C_Proteobacteria"/>
</dbReference>
<evidence type="ECO:0000256" key="2">
    <source>
        <dbReference type="SAM" id="MobiDB-lite"/>
    </source>
</evidence>
<evidence type="ECO:0008006" key="7">
    <source>
        <dbReference type="Google" id="ProtNLM"/>
    </source>
</evidence>
<dbReference type="EMBL" id="BONZ01000036">
    <property type="protein sequence ID" value="GIH15722.1"/>
    <property type="molecule type" value="Genomic_DNA"/>
</dbReference>
<organism evidence="5 6">
    <name type="scientific">Rugosimonospora africana</name>
    <dbReference type="NCBI Taxonomy" id="556532"/>
    <lineage>
        <taxon>Bacteria</taxon>
        <taxon>Bacillati</taxon>
        <taxon>Actinomycetota</taxon>
        <taxon>Actinomycetes</taxon>
        <taxon>Micromonosporales</taxon>
        <taxon>Micromonosporaceae</taxon>
        <taxon>Rugosimonospora</taxon>
    </lineage>
</organism>
<accession>A0A8J3QT47</accession>
<gene>
    <name evidence="5" type="ORF">Raf01_38940</name>
</gene>
<feature type="compositionally biased region" description="Low complexity" evidence="2">
    <location>
        <begin position="1"/>
        <end position="20"/>
    </location>
</feature>
<dbReference type="Proteomes" id="UP000642748">
    <property type="component" value="Unassembled WGS sequence"/>
</dbReference>
<keyword evidence="1" id="KW-0238">DNA-binding</keyword>
<dbReference type="PANTHER" id="PTHR30055">
    <property type="entry name" value="HTH-TYPE TRANSCRIPTIONAL REGULATOR RUTR"/>
    <property type="match status" value="1"/>
</dbReference>
<sequence>MSGTDTTKSTGGTSAGRTGTDQPRRGRADKAAAILHAACVVFGRDGYSRAAVDTIATEASTSTRTIYNYFPGGKEELFRSVMEWSSARVRDEQLARLRRYLDPQRPPHPRDLERDLLALARAWSDLMADFRDHFLLVRHILVEAGHLPADTVQAWQEAGPRAVRREFASALAALSDHGLIDAHGDLDQVATHFMALISPNAVQHSYWGVTPLPAEEIDRLIASGVRAFLRAYGGAAT</sequence>
<dbReference type="Gene3D" id="1.10.10.60">
    <property type="entry name" value="Homeodomain-like"/>
    <property type="match status" value="1"/>
</dbReference>
<comment type="caution">
    <text evidence="5">The sequence shown here is derived from an EMBL/GenBank/DDBJ whole genome shotgun (WGS) entry which is preliminary data.</text>
</comment>
<dbReference type="GO" id="GO:0000976">
    <property type="term" value="F:transcription cis-regulatory region binding"/>
    <property type="evidence" value="ECO:0007669"/>
    <property type="project" value="TreeGrafter"/>
</dbReference>
<keyword evidence="6" id="KW-1185">Reference proteome</keyword>
<proteinExistence type="predicted"/>
<dbReference type="Gene3D" id="1.10.357.10">
    <property type="entry name" value="Tetracycline Repressor, domain 2"/>
    <property type="match status" value="1"/>
</dbReference>
<dbReference type="Pfam" id="PF14246">
    <property type="entry name" value="TetR_C_7"/>
    <property type="match status" value="1"/>
</dbReference>
<feature type="domain" description="HTH tetR-type" evidence="3">
    <location>
        <begin position="34"/>
        <end position="80"/>
    </location>
</feature>